<feature type="compositionally biased region" description="Basic residues" evidence="1">
    <location>
        <begin position="84"/>
        <end position="108"/>
    </location>
</feature>
<name>A0A6J4UEQ0_9SPHN</name>
<feature type="non-terminal residue" evidence="2">
    <location>
        <position position="125"/>
    </location>
</feature>
<feature type="non-terminal residue" evidence="2">
    <location>
        <position position="1"/>
    </location>
</feature>
<sequence>GAGSRHAGRQLLREGSRGRADRPRLQPRDRGLARASGHSPRLLVLGHAHQRALQGQSNGRPPPPGGRDRTRYVRQVARALARDRTRHPRRCGCRRGHREGRAHRRKPQARTLFPARSRIAPSRCL</sequence>
<protein>
    <submittedName>
        <fullName evidence="2">Uncharacterized protein</fullName>
    </submittedName>
</protein>
<gene>
    <name evidence="2" type="ORF">AVDCRST_MAG23-2646</name>
</gene>
<dbReference type="AlphaFoldDB" id="A0A6J4UEQ0"/>
<organism evidence="2">
    <name type="scientific">uncultured Sphingosinicella sp</name>
    <dbReference type="NCBI Taxonomy" id="478748"/>
    <lineage>
        <taxon>Bacteria</taxon>
        <taxon>Pseudomonadati</taxon>
        <taxon>Pseudomonadota</taxon>
        <taxon>Alphaproteobacteria</taxon>
        <taxon>Sphingomonadales</taxon>
        <taxon>Sphingosinicellaceae</taxon>
        <taxon>Sphingosinicella</taxon>
        <taxon>environmental samples</taxon>
    </lineage>
</organism>
<proteinExistence type="predicted"/>
<dbReference type="EMBL" id="CADCWD010000090">
    <property type="protein sequence ID" value="CAA9547164.1"/>
    <property type="molecule type" value="Genomic_DNA"/>
</dbReference>
<evidence type="ECO:0000313" key="2">
    <source>
        <dbReference type="EMBL" id="CAA9547164.1"/>
    </source>
</evidence>
<evidence type="ECO:0000256" key="1">
    <source>
        <dbReference type="SAM" id="MobiDB-lite"/>
    </source>
</evidence>
<feature type="region of interest" description="Disordered" evidence="1">
    <location>
        <begin position="1"/>
        <end position="109"/>
    </location>
</feature>
<feature type="compositionally biased region" description="Basic and acidic residues" evidence="1">
    <location>
        <begin position="11"/>
        <end position="32"/>
    </location>
</feature>
<reference evidence="2" key="1">
    <citation type="submission" date="2020-02" db="EMBL/GenBank/DDBJ databases">
        <authorList>
            <person name="Meier V. D."/>
        </authorList>
    </citation>
    <scope>NUCLEOTIDE SEQUENCE</scope>
    <source>
        <strain evidence="2">AVDCRST_MAG23</strain>
    </source>
</reference>
<accession>A0A6J4UEQ0</accession>